<sequence length="182" mass="21107">MKKKLNDDVSSAENEFLNKLHKIVEETIKEEDLVLNNLLHPAKEQLTNGQKISDRVARFGGSWKFIIFFVILLALWIVYNVTAISSRAFDPYPFILMNLILSCIAALQAPIIMMSQNRKEEKDRMRSENDYLINLKAEMGIRSLHQKMDLLLGEQIKKLYDLQAVEIELLRDLKNKSKSIQD</sequence>
<evidence type="ECO:0000313" key="2">
    <source>
        <dbReference type="Proteomes" id="UP001246858"/>
    </source>
</evidence>
<dbReference type="Proteomes" id="UP001246858">
    <property type="component" value="Unassembled WGS sequence"/>
</dbReference>
<comment type="caution">
    <text evidence="1">The sequence shown here is derived from an EMBL/GenBank/DDBJ whole genome shotgun (WGS) entry which is preliminary data.</text>
</comment>
<gene>
    <name evidence="1" type="ORF">J2X78_001342</name>
</gene>
<keyword evidence="2" id="KW-1185">Reference proteome</keyword>
<name>A0ACC6KUG6_9SPHI</name>
<evidence type="ECO:0000313" key="1">
    <source>
        <dbReference type="EMBL" id="MDR6782790.1"/>
    </source>
</evidence>
<dbReference type="EMBL" id="JAVDTF010000001">
    <property type="protein sequence ID" value="MDR6782790.1"/>
    <property type="molecule type" value="Genomic_DNA"/>
</dbReference>
<proteinExistence type="predicted"/>
<organism evidence="1 2">
    <name type="scientific">Pedobacter africanus</name>
    <dbReference type="NCBI Taxonomy" id="151894"/>
    <lineage>
        <taxon>Bacteria</taxon>
        <taxon>Pseudomonadati</taxon>
        <taxon>Bacteroidota</taxon>
        <taxon>Sphingobacteriia</taxon>
        <taxon>Sphingobacteriales</taxon>
        <taxon>Sphingobacteriaceae</taxon>
        <taxon>Pedobacter</taxon>
    </lineage>
</organism>
<protein>
    <submittedName>
        <fullName evidence="1">Membrane protein</fullName>
    </submittedName>
</protein>
<accession>A0ACC6KUG6</accession>
<reference evidence="1" key="1">
    <citation type="submission" date="2023-07" db="EMBL/GenBank/DDBJ databases">
        <title>Sorghum-associated microbial communities from plants grown in Nebraska, USA.</title>
        <authorList>
            <person name="Schachtman D."/>
        </authorList>
    </citation>
    <scope>NUCLEOTIDE SEQUENCE</scope>
    <source>
        <strain evidence="1">2697</strain>
    </source>
</reference>